<dbReference type="InterPro" id="IPR050272">
    <property type="entry name" value="Isochorismatase-like_hydrls"/>
</dbReference>
<evidence type="ECO:0000256" key="1">
    <source>
        <dbReference type="ARBA" id="ARBA00022801"/>
    </source>
</evidence>
<dbReference type="RefSeq" id="WP_109369455.1">
    <property type="nucleotide sequence ID" value="NZ_OOFM01000005.1"/>
</dbReference>
<reference evidence="4" key="1">
    <citation type="submission" date="2017-12" db="EMBL/GenBank/DDBJ databases">
        <authorList>
            <person name="Diaz M."/>
        </authorList>
    </citation>
    <scope>NUCLEOTIDE SEQUENCE [LARGE SCALE GENOMIC DNA]</scope>
    <source>
        <strain evidence="4">FI11154</strain>
    </source>
</reference>
<evidence type="ECO:0000313" key="3">
    <source>
        <dbReference type="EMBL" id="SPL65912.1"/>
    </source>
</evidence>
<feature type="domain" description="Isochorismatase-like" evidence="2">
    <location>
        <begin position="3"/>
        <end position="154"/>
    </location>
</feature>
<organism evidence="3 4">
    <name type="scientific">Ochrobactrum soli</name>
    <dbReference type="NCBI Taxonomy" id="2448455"/>
    <lineage>
        <taxon>Bacteria</taxon>
        <taxon>Pseudomonadati</taxon>
        <taxon>Pseudomonadota</taxon>
        <taxon>Alphaproteobacteria</taxon>
        <taxon>Hyphomicrobiales</taxon>
        <taxon>Brucellaceae</taxon>
        <taxon>Brucella/Ochrobactrum group</taxon>
        <taxon>Ochrobactrum</taxon>
    </lineage>
</organism>
<dbReference type="PANTHER" id="PTHR43540">
    <property type="entry name" value="PEROXYUREIDOACRYLATE/UREIDOACRYLATE AMIDOHYDROLASE-RELATED"/>
    <property type="match status" value="1"/>
</dbReference>
<dbReference type="Gene3D" id="3.40.50.850">
    <property type="entry name" value="Isochorismatase-like"/>
    <property type="match status" value="1"/>
</dbReference>
<dbReference type="CDD" id="cd01014">
    <property type="entry name" value="nicotinamidase_related"/>
    <property type="match status" value="1"/>
</dbReference>
<evidence type="ECO:0000313" key="4">
    <source>
        <dbReference type="Proteomes" id="UP000246073"/>
    </source>
</evidence>
<dbReference type="Pfam" id="PF00857">
    <property type="entry name" value="Isochorismatase"/>
    <property type="match status" value="1"/>
</dbReference>
<proteinExistence type="predicted"/>
<dbReference type="AlphaFoldDB" id="A0A2P9HP86"/>
<accession>A0A2P9HP86</accession>
<sequence>MATALLIIDVQNDIVAGMGTPERQPVIDRALEEVVARLSDVKARARSAGIPVILVQHDGGPGDVLEKGTPGWAIRTELAPLANDIVVEKTSCDSFHETELQDRLRALAITHLVIGGCQTEYCVDTAVRHAISLGYDVTLIADGHTTGDTASLQFADIVAHHNETLNGFRAGSTRGRTANAADIAF</sequence>
<evidence type="ECO:0000259" key="2">
    <source>
        <dbReference type="Pfam" id="PF00857"/>
    </source>
</evidence>
<keyword evidence="1 3" id="KW-0378">Hydrolase</keyword>
<dbReference type="EC" id="3.3.2.1" evidence="3"/>
<gene>
    <name evidence="3" type="ORF">OHAE_1779</name>
</gene>
<dbReference type="EMBL" id="OOFM01000005">
    <property type="protein sequence ID" value="SPL65912.1"/>
    <property type="molecule type" value="Genomic_DNA"/>
</dbReference>
<dbReference type="Proteomes" id="UP000246073">
    <property type="component" value="Unassembled WGS sequence"/>
</dbReference>
<dbReference type="InterPro" id="IPR036380">
    <property type="entry name" value="Isochorismatase-like_sf"/>
</dbReference>
<dbReference type="SUPFAM" id="SSF52499">
    <property type="entry name" value="Isochorismatase-like hydrolases"/>
    <property type="match status" value="1"/>
</dbReference>
<protein>
    <submittedName>
        <fullName evidence="3">Isochorismatase</fullName>
        <ecNumber evidence="3">3.3.2.1</ecNumber>
    </submittedName>
</protein>
<dbReference type="InterPro" id="IPR000868">
    <property type="entry name" value="Isochorismatase-like_dom"/>
</dbReference>
<dbReference type="GO" id="GO:0008908">
    <property type="term" value="F:isochorismatase activity"/>
    <property type="evidence" value="ECO:0007669"/>
    <property type="project" value="UniProtKB-EC"/>
</dbReference>
<name>A0A2P9HP86_9HYPH</name>